<reference evidence="2 3" key="1">
    <citation type="journal article" date="2013" name="Genome Biol.">
        <title>Genomic analysis reveals key aspects of prokaryotic symbiosis in the phototrophic consortium "Chlorochromatium aggregatum".</title>
        <authorList>
            <person name="Liu Z."/>
            <person name="Muller J."/>
            <person name="Li T."/>
            <person name="Alvey R.M."/>
            <person name="Vogl K."/>
            <person name="Frigaard N.U."/>
            <person name="Rockwell N.C."/>
            <person name="Boyd E.S."/>
            <person name="Tomsho L.P."/>
            <person name="Schuster S.C."/>
            <person name="Henke P."/>
            <person name="Rohde M."/>
            <person name="Overmann J."/>
            <person name="Bryant D.A."/>
        </authorList>
    </citation>
    <scope>NUCLEOTIDE SEQUENCE [LARGE SCALE GENOMIC DNA]</scope>
    <source>
        <strain evidence="2">CR</strain>
    </source>
</reference>
<proteinExistence type="predicted"/>
<dbReference type="Pfam" id="PF04754">
    <property type="entry name" value="Transposase_31"/>
    <property type="match status" value="1"/>
</dbReference>
<keyword evidence="3" id="KW-1185">Reference proteome</keyword>
<dbReference type="OrthoDB" id="932587at2"/>
<evidence type="ECO:0000259" key="1">
    <source>
        <dbReference type="Pfam" id="PF04754"/>
    </source>
</evidence>
<dbReference type="InterPro" id="IPR006842">
    <property type="entry name" value="Transposase_31"/>
</dbReference>
<feature type="domain" description="Transposase (putative) YhgA-like" evidence="1">
    <location>
        <begin position="1"/>
        <end position="91"/>
    </location>
</feature>
<dbReference type="PATRIC" id="fig|946483.4.peg.487"/>
<dbReference type="AlphaFoldDB" id="U5N507"/>
<name>U5N507_9BURK</name>
<dbReference type="PANTHER" id="PTHR35586:SF1">
    <property type="entry name" value="SLL1691 PROTEIN"/>
    <property type="match status" value="1"/>
</dbReference>
<accession>U5N507</accession>
<dbReference type="PANTHER" id="PTHR35586">
    <property type="entry name" value="SLL1691 PROTEIN"/>
    <property type="match status" value="1"/>
</dbReference>
<organism evidence="2 3">
    <name type="scientific">Candidatus Symbiobacter mobilis CR</name>
    <dbReference type="NCBI Taxonomy" id="946483"/>
    <lineage>
        <taxon>Bacteria</taxon>
        <taxon>Pseudomonadati</taxon>
        <taxon>Pseudomonadota</taxon>
        <taxon>Betaproteobacteria</taxon>
        <taxon>Burkholderiales</taxon>
        <taxon>Comamonadaceae</taxon>
    </lineage>
</organism>
<dbReference type="eggNOG" id="COG5464">
    <property type="taxonomic scope" value="Bacteria"/>
</dbReference>
<gene>
    <name evidence="2" type="ORF">Cenrod_0487</name>
</gene>
<dbReference type="EMBL" id="CP004885">
    <property type="protein sequence ID" value="AGX86601.1"/>
    <property type="molecule type" value="Genomic_DNA"/>
</dbReference>
<protein>
    <submittedName>
        <fullName evidence="2">Transposase-like protein</fullName>
    </submittedName>
</protein>
<dbReference type="KEGG" id="cbx:Cenrod_0487"/>
<dbReference type="STRING" id="946483.Cenrod_0487"/>
<dbReference type="Proteomes" id="UP000017184">
    <property type="component" value="Chromosome"/>
</dbReference>
<evidence type="ECO:0000313" key="2">
    <source>
        <dbReference type="EMBL" id="AGX86601.1"/>
    </source>
</evidence>
<evidence type="ECO:0000313" key="3">
    <source>
        <dbReference type="Proteomes" id="UP000017184"/>
    </source>
</evidence>
<sequence length="270" mass="30466">MALRMLVYLGLLYQDLIRRGEVLPNGRLPPVLPIVLYNGAARWTAATEFSELIPPVPGLVEKFKPKFQYLLIAKNHYTENTLPPVKNFVAALFRLEQVSSPEALLPLIASLQEWHENDVDVRRMFAIWIRATLMRKAPYQIQLPQVDDLQEISIMLSERIEEWAKGYEAKGMQVGIEQGMEQGLLQGRQQGMQQGMQQGLQTGMNQGQHLEAIRTLHKLLAKRFGDVPAALMARIEAASLEQIEGWFDFALDAPTLESVFADHTGAPLSH</sequence>
<dbReference type="HOGENOM" id="CLU_059548_0_1_4"/>